<keyword evidence="1" id="KW-1133">Transmembrane helix</keyword>
<proteinExistence type="predicted"/>
<gene>
    <name evidence="2" type="ORF">LKD42_13635</name>
</gene>
<dbReference type="RefSeq" id="WP_022119168.1">
    <property type="nucleotide sequence ID" value="NZ_JAJEQE010000066.1"/>
</dbReference>
<comment type="caution">
    <text evidence="2">The sequence shown here is derived from an EMBL/GenBank/DDBJ whole genome shotgun (WGS) entry which is preliminary data.</text>
</comment>
<keyword evidence="3" id="KW-1185">Reference proteome</keyword>
<accession>A0ABS8EZ37</accession>
<reference evidence="2 3" key="1">
    <citation type="submission" date="2021-10" db="EMBL/GenBank/DDBJ databases">
        <title>Anaerobic single-cell dispensing facilitates the cultivation of human gut bacteria.</title>
        <authorList>
            <person name="Afrizal A."/>
        </authorList>
    </citation>
    <scope>NUCLEOTIDE SEQUENCE [LARGE SCALE GENOMIC DNA]</scope>
    <source>
        <strain evidence="2 3">CLA-AA-H246</strain>
    </source>
</reference>
<dbReference type="InterPro" id="IPR010001">
    <property type="entry name" value="BofA"/>
</dbReference>
<keyword evidence="1" id="KW-0472">Membrane</keyword>
<evidence type="ECO:0000313" key="3">
    <source>
        <dbReference type="Proteomes" id="UP001299235"/>
    </source>
</evidence>
<name>A0ABS8EZ37_9FIRM</name>
<sequence length="64" mass="6927">MKYISRFLVRIIIGMACVFFLNQVFDNAGVDLKVGCNVISVTTTGVLGVPGVLLLYGIEGCQFL</sequence>
<keyword evidence="1" id="KW-0812">Transmembrane</keyword>
<organism evidence="2 3">
    <name type="scientific">Hominisplanchenecus faecis</name>
    <dbReference type="NCBI Taxonomy" id="2885351"/>
    <lineage>
        <taxon>Bacteria</taxon>
        <taxon>Bacillati</taxon>
        <taxon>Bacillota</taxon>
        <taxon>Clostridia</taxon>
        <taxon>Lachnospirales</taxon>
        <taxon>Lachnospiraceae</taxon>
        <taxon>Hominisplanchenecus</taxon>
    </lineage>
</organism>
<feature type="transmembrane region" description="Helical" evidence="1">
    <location>
        <begin position="7"/>
        <end position="25"/>
    </location>
</feature>
<dbReference type="Proteomes" id="UP001299235">
    <property type="component" value="Unassembled WGS sequence"/>
</dbReference>
<protein>
    <submittedName>
        <fullName evidence="2">Pro-sigmaK processing inhibitor BofA family protein</fullName>
    </submittedName>
</protein>
<feature type="transmembrane region" description="Helical" evidence="1">
    <location>
        <begin position="37"/>
        <end position="58"/>
    </location>
</feature>
<evidence type="ECO:0000256" key="1">
    <source>
        <dbReference type="SAM" id="Phobius"/>
    </source>
</evidence>
<dbReference type="Pfam" id="PF07441">
    <property type="entry name" value="BofA"/>
    <property type="match status" value="1"/>
</dbReference>
<dbReference type="EMBL" id="JAJEQE010000066">
    <property type="protein sequence ID" value="MCC2150268.1"/>
    <property type="molecule type" value="Genomic_DNA"/>
</dbReference>
<evidence type="ECO:0000313" key="2">
    <source>
        <dbReference type="EMBL" id="MCC2150268.1"/>
    </source>
</evidence>